<evidence type="ECO:0000256" key="7">
    <source>
        <dbReference type="ARBA" id="ARBA00019179"/>
    </source>
</evidence>
<evidence type="ECO:0000256" key="2">
    <source>
        <dbReference type="ARBA" id="ARBA00001946"/>
    </source>
</evidence>
<evidence type="ECO:0000256" key="16">
    <source>
        <dbReference type="RuleBase" id="RU003515"/>
    </source>
</evidence>
<dbReference type="Pfam" id="PF01351">
    <property type="entry name" value="RNase_HII"/>
    <property type="match status" value="1"/>
</dbReference>
<feature type="domain" description="RNase H type-2" evidence="17">
    <location>
        <begin position="76"/>
        <end position="265"/>
    </location>
</feature>
<sequence length="266" mass="29767">MNEMDIAKLKVADLKALLAEGRDIEALLSAMKGDDRVSVRKLADTYMKRKVKEEQERERVLHLYDPESQYYRQGLYHVAGIDEAGRGPAAGPVMVAAVILPPYWDCPGLNDSKKVQPAKRDELYDKIMAEAVAVSCIAKSEQDIDRLDIYHATMAAMYETVETLSVPAEAVLVDAMPLRDLTVPHRSLVHGDAISASIAAASIIAKVTRDRLMVEYDKKYPQYGFAVHKGYLTKMHMEALREYGPCPIHRRSFEPIKSMVLGQGNF</sequence>
<evidence type="ECO:0000256" key="9">
    <source>
        <dbReference type="ARBA" id="ARBA00022722"/>
    </source>
</evidence>
<comment type="subcellular location">
    <subcellularLocation>
        <location evidence="4 14">Cytoplasm</location>
    </subcellularLocation>
</comment>
<keyword evidence="8 14" id="KW-0963">Cytoplasm</keyword>
<comment type="cofactor">
    <cofactor evidence="2">
        <name>Mg(2+)</name>
        <dbReference type="ChEBI" id="CHEBI:18420"/>
    </cofactor>
</comment>
<comment type="function">
    <text evidence="3 14 16">Endonuclease that specifically degrades the RNA of RNA-DNA hybrids.</text>
</comment>
<keyword evidence="19" id="KW-1185">Reference proteome</keyword>
<evidence type="ECO:0000313" key="18">
    <source>
        <dbReference type="EMBL" id="MCQ5342582.1"/>
    </source>
</evidence>
<evidence type="ECO:0000256" key="4">
    <source>
        <dbReference type="ARBA" id="ARBA00004496"/>
    </source>
</evidence>
<evidence type="ECO:0000256" key="14">
    <source>
        <dbReference type="HAMAP-Rule" id="MF_00052"/>
    </source>
</evidence>
<keyword evidence="10 14" id="KW-0479">Metal-binding</keyword>
<dbReference type="PROSITE" id="PS51975">
    <property type="entry name" value="RNASE_H_2"/>
    <property type="match status" value="1"/>
</dbReference>
<proteinExistence type="inferred from homology"/>
<dbReference type="HAMAP" id="MF_00052_B">
    <property type="entry name" value="RNase_HII_B"/>
    <property type="match status" value="1"/>
</dbReference>
<dbReference type="PANTHER" id="PTHR10954">
    <property type="entry name" value="RIBONUCLEASE H2 SUBUNIT A"/>
    <property type="match status" value="1"/>
</dbReference>
<comment type="cofactor">
    <cofactor evidence="14 15">
        <name>Mn(2+)</name>
        <dbReference type="ChEBI" id="CHEBI:29035"/>
    </cofactor>
    <cofactor evidence="14 15">
        <name>Mg(2+)</name>
        <dbReference type="ChEBI" id="CHEBI:18420"/>
    </cofactor>
    <text evidence="14 15">Manganese or magnesium. Binds 1 divalent metal ion per monomer in the absence of substrate. May bind a second metal ion after substrate binding.</text>
</comment>
<dbReference type="CDD" id="cd07182">
    <property type="entry name" value="RNase_HII_bacteria_HII_like"/>
    <property type="match status" value="1"/>
</dbReference>
<dbReference type="EC" id="3.1.26.4" evidence="6 14"/>
<evidence type="ECO:0000256" key="1">
    <source>
        <dbReference type="ARBA" id="ARBA00000077"/>
    </source>
</evidence>
<comment type="caution">
    <text evidence="18">The sequence shown here is derived from an EMBL/GenBank/DDBJ whole genome shotgun (WGS) entry which is preliminary data.</text>
</comment>
<evidence type="ECO:0000256" key="3">
    <source>
        <dbReference type="ARBA" id="ARBA00004065"/>
    </source>
</evidence>
<feature type="binding site" evidence="14 15">
    <location>
        <position position="83"/>
    </location>
    <ligand>
        <name>a divalent metal cation</name>
        <dbReference type="ChEBI" id="CHEBI:60240"/>
    </ligand>
</feature>
<evidence type="ECO:0000259" key="17">
    <source>
        <dbReference type="PROSITE" id="PS51975"/>
    </source>
</evidence>
<feature type="binding site" evidence="14 15">
    <location>
        <position position="82"/>
    </location>
    <ligand>
        <name>a divalent metal cation</name>
        <dbReference type="ChEBI" id="CHEBI:60240"/>
    </ligand>
</feature>
<dbReference type="Gene3D" id="3.30.420.10">
    <property type="entry name" value="Ribonuclease H-like superfamily/Ribonuclease H"/>
    <property type="match status" value="1"/>
</dbReference>
<dbReference type="PANTHER" id="PTHR10954:SF18">
    <property type="entry name" value="RIBONUCLEASE HII"/>
    <property type="match status" value="1"/>
</dbReference>
<evidence type="ECO:0000256" key="6">
    <source>
        <dbReference type="ARBA" id="ARBA00012180"/>
    </source>
</evidence>
<evidence type="ECO:0000256" key="11">
    <source>
        <dbReference type="ARBA" id="ARBA00022759"/>
    </source>
</evidence>
<keyword evidence="12 14" id="KW-0378">Hydrolase</keyword>
<dbReference type="GO" id="GO:0004523">
    <property type="term" value="F:RNA-DNA hybrid ribonuclease activity"/>
    <property type="evidence" value="ECO:0007669"/>
    <property type="project" value="UniProtKB-EC"/>
</dbReference>
<evidence type="ECO:0000256" key="15">
    <source>
        <dbReference type="PROSITE-ProRule" id="PRU01319"/>
    </source>
</evidence>
<gene>
    <name evidence="14" type="primary">rnhB</name>
    <name evidence="18" type="ORF">NE675_05990</name>
</gene>
<dbReference type="InterPro" id="IPR024567">
    <property type="entry name" value="RNase_HII/HIII_dom"/>
</dbReference>
<dbReference type="NCBIfam" id="NF000594">
    <property type="entry name" value="PRK00015.1-1"/>
    <property type="match status" value="1"/>
</dbReference>
<reference evidence="18 19" key="1">
    <citation type="submission" date="2022-06" db="EMBL/GenBank/DDBJ databases">
        <title>Isolation of gut microbiota from human fecal samples.</title>
        <authorList>
            <person name="Pamer E.G."/>
            <person name="Barat B."/>
            <person name="Waligurski E."/>
            <person name="Medina S."/>
            <person name="Paddock L."/>
            <person name="Mostad J."/>
        </authorList>
    </citation>
    <scope>NUCLEOTIDE SEQUENCE [LARGE SCALE GENOMIC DNA]</scope>
    <source>
        <strain evidence="18 19">DFI.1.1</strain>
    </source>
</reference>
<evidence type="ECO:0000256" key="13">
    <source>
        <dbReference type="ARBA" id="ARBA00023211"/>
    </source>
</evidence>
<dbReference type="EMBL" id="JANGEW010000009">
    <property type="protein sequence ID" value="MCQ5342582.1"/>
    <property type="molecule type" value="Genomic_DNA"/>
</dbReference>
<comment type="similarity">
    <text evidence="5 14 16">Belongs to the RNase HII family.</text>
</comment>
<keyword evidence="11 14" id="KW-0255">Endonuclease</keyword>
<dbReference type="SUPFAM" id="SSF53098">
    <property type="entry name" value="Ribonuclease H-like"/>
    <property type="match status" value="1"/>
</dbReference>
<evidence type="ECO:0000256" key="10">
    <source>
        <dbReference type="ARBA" id="ARBA00022723"/>
    </source>
</evidence>
<keyword evidence="13 14" id="KW-0464">Manganese</keyword>
<accession>A0ABT1SRT3</accession>
<evidence type="ECO:0000256" key="8">
    <source>
        <dbReference type="ARBA" id="ARBA00022490"/>
    </source>
</evidence>
<dbReference type="RefSeq" id="WP_172980541.1">
    <property type="nucleotide sequence ID" value="NZ_JAJCIO010000007.1"/>
</dbReference>
<dbReference type="InterPro" id="IPR001352">
    <property type="entry name" value="RNase_HII/HIII"/>
</dbReference>
<feature type="binding site" evidence="14 15">
    <location>
        <position position="174"/>
    </location>
    <ligand>
        <name>a divalent metal cation</name>
        <dbReference type="ChEBI" id="CHEBI:60240"/>
    </ligand>
</feature>
<organism evidence="18 19">
    <name type="scientific">Megasphaera massiliensis</name>
    <dbReference type="NCBI Taxonomy" id="1232428"/>
    <lineage>
        <taxon>Bacteria</taxon>
        <taxon>Bacillati</taxon>
        <taxon>Bacillota</taxon>
        <taxon>Negativicutes</taxon>
        <taxon>Veillonellales</taxon>
        <taxon>Veillonellaceae</taxon>
        <taxon>Megasphaera</taxon>
    </lineage>
</organism>
<dbReference type="InterPro" id="IPR036397">
    <property type="entry name" value="RNaseH_sf"/>
</dbReference>
<evidence type="ECO:0000256" key="5">
    <source>
        <dbReference type="ARBA" id="ARBA00007383"/>
    </source>
</evidence>
<evidence type="ECO:0000313" key="19">
    <source>
        <dbReference type="Proteomes" id="UP001206692"/>
    </source>
</evidence>
<dbReference type="Proteomes" id="UP001206692">
    <property type="component" value="Unassembled WGS sequence"/>
</dbReference>
<dbReference type="InterPro" id="IPR012337">
    <property type="entry name" value="RNaseH-like_sf"/>
</dbReference>
<dbReference type="InterPro" id="IPR022898">
    <property type="entry name" value="RNase_HII"/>
</dbReference>
<keyword evidence="9 14" id="KW-0540">Nuclease</keyword>
<evidence type="ECO:0000256" key="12">
    <source>
        <dbReference type="ARBA" id="ARBA00022801"/>
    </source>
</evidence>
<comment type="catalytic activity">
    <reaction evidence="1 14 15 16">
        <text>Endonucleolytic cleavage to 5'-phosphomonoester.</text>
        <dbReference type="EC" id="3.1.26.4"/>
    </reaction>
</comment>
<dbReference type="NCBIfam" id="NF000595">
    <property type="entry name" value="PRK00015.1-3"/>
    <property type="match status" value="1"/>
</dbReference>
<protein>
    <recommendedName>
        <fullName evidence="7 14">Ribonuclease HII</fullName>
        <shortName evidence="14">RNase HII</shortName>
        <ecNumber evidence="6 14">3.1.26.4</ecNumber>
    </recommendedName>
</protein>
<name>A0ABT1SRT3_9FIRM</name>